<accession>A0A699YKZ2</accession>
<evidence type="ECO:0000313" key="3">
    <source>
        <dbReference type="Proteomes" id="UP000485058"/>
    </source>
</evidence>
<dbReference type="EMBL" id="BLLF01000101">
    <property type="protein sequence ID" value="GFH07534.1"/>
    <property type="molecule type" value="Genomic_DNA"/>
</dbReference>
<feature type="compositionally biased region" description="Low complexity" evidence="1">
    <location>
        <begin position="19"/>
        <end position="29"/>
    </location>
</feature>
<dbReference type="Proteomes" id="UP000485058">
    <property type="component" value="Unassembled WGS sequence"/>
</dbReference>
<evidence type="ECO:0000256" key="1">
    <source>
        <dbReference type="SAM" id="MobiDB-lite"/>
    </source>
</evidence>
<comment type="caution">
    <text evidence="2">The sequence shown here is derived from an EMBL/GenBank/DDBJ whole genome shotgun (WGS) entry which is preliminary data.</text>
</comment>
<feature type="region of interest" description="Disordered" evidence="1">
    <location>
        <begin position="1"/>
        <end position="70"/>
    </location>
</feature>
<dbReference type="AlphaFoldDB" id="A0A699YKZ2"/>
<sequence length="200" mass="20284">MRKDKLSPPAGGSRGAGQQGQVSSLRVGAAGVGPAGGLSVGAAGGCSGSKVWGAGQQDPYQGEGRDQGPSQEVAVSLLHMRQGVWEAGGKLRQSGPRGEAGCVGSESRGGGVGEVEEQGWVQANCSAVARSKRRARQSRRRLLQSCSRRPHLPWLSPNGALGGDCRPNGALGGASCEGGWSFSTLCAIAFTAGAGRYPGR</sequence>
<evidence type="ECO:0000313" key="2">
    <source>
        <dbReference type="EMBL" id="GFH07534.1"/>
    </source>
</evidence>
<keyword evidence="3" id="KW-1185">Reference proteome</keyword>
<reference evidence="2 3" key="1">
    <citation type="submission" date="2020-02" db="EMBL/GenBank/DDBJ databases">
        <title>Draft genome sequence of Haematococcus lacustris strain NIES-144.</title>
        <authorList>
            <person name="Morimoto D."/>
            <person name="Nakagawa S."/>
            <person name="Yoshida T."/>
            <person name="Sawayama S."/>
        </authorList>
    </citation>
    <scope>NUCLEOTIDE SEQUENCE [LARGE SCALE GENOMIC DNA]</scope>
    <source>
        <strain evidence="2 3">NIES-144</strain>
    </source>
</reference>
<feature type="compositionally biased region" description="Gly residues" evidence="1">
    <location>
        <begin position="30"/>
        <end position="47"/>
    </location>
</feature>
<gene>
    <name evidence="2" type="ORF">HaLaN_02349</name>
</gene>
<proteinExistence type="predicted"/>
<organism evidence="2 3">
    <name type="scientific">Haematococcus lacustris</name>
    <name type="common">Green alga</name>
    <name type="synonym">Haematococcus pluvialis</name>
    <dbReference type="NCBI Taxonomy" id="44745"/>
    <lineage>
        <taxon>Eukaryota</taxon>
        <taxon>Viridiplantae</taxon>
        <taxon>Chlorophyta</taxon>
        <taxon>core chlorophytes</taxon>
        <taxon>Chlorophyceae</taxon>
        <taxon>CS clade</taxon>
        <taxon>Chlamydomonadales</taxon>
        <taxon>Haematococcaceae</taxon>
        <taxon>Haematococcus</taxon>
    </lineage>
</organism>
<protein>
    <submittedName>
        <fullName evidence="2">Uncharacterized protein</fullName>
    </submittedName>
</protein>
<name>A0A699YKZ2_HAELA</name>
<feature type="region of interest" description="Disordered" evidence="1">
    <location>
        <begin position="87"/>
        <end position="111"/>
    </location>
</feature>